<dbReference type="Gene3D" id="3.40.1350.80">
    <property type="match status" value="1"/>
</dbReference>
<dbReference type="AlphaFoldDB" id="A0A1Y1RR16"/>
<evidence type="ECO:0000313" key="3">
    <source>
        <dbReference type="Proteomes" id="UP000192359"/>
    </source>
</evidence>
<dbReference type="GO" id="GO:0000287">
    <property type="term" value="F:magnesium ion binding"/>
    <property type="evidence" value="ECO:0007669"/>
    <property type="project" value="InterPro"/>
</dbReference>
<organism evidence="2 3">
    <name type="scientific">Rothia nasimurium</name>
    <dbReference type="NCBI Taxonomy" id="85336"/>
    <lineage>
        <taxon>Bacteria</taxon>
        <taxon>Bacillati</taxon>
        <taxon>Actinomycetota</taxon>
        <taxon>Actinomycetes</taxon>
        <taxon>Micrococcales</taxon>
        <taxon>Micrococcaceae</taxon>
        <taxon>Rothia</taxon>
    </lineage>
</organism>
<dbReference type="EMBL" id="LXWF01000022">
    <property type="protein sequence ID" value="ORC18947.1"/>
    <property type="molecule type" value="Genomic_DNA"/>
</dbReference>
<name>A0A1Y1RR16_9MICC</name>
<evidence type="ECO:0000313" key="2">
    <source>
        <dbReference type="EMBL" id="ORC18947.1"/>
    </source>
</evidence>
<evidence type="ECO:0000259" key="1">
    <source>
        <dbReference type="Pfam" id="PF06616"/>
    </source>
</evidence>
<protein>
    <recommendedName>
        <fullName evidence="1">BsuBI/PstI restriction endonuclease domain-containing protein</fullName>
    </recommendedName>
</protein>
<dbReference type="GO" id="GO:0003677">
    <property type="term" value="F:DNA binding"/>
    <property type="evidence" value="ECO:0007669"/>
    <property type="project" value="InterPro"/>
</dbReference>
<dbReference type="GO" id="GO:0009036">
    <property type="term" value="F:type II site-specific deoxyribonuclease activity"/>
    <property type="evidence" value="ECO:0007669"/>
    <property type="project" value="InterPro"/>
</dbReference>
<dbReference type="InterPro" id="IPR009528">
    <property type="entry name" value="Restrct_endonuc_II_BsuBI_C"/>
</dbReference>
<dbReference type="InterPro" id="IPR041963">
    <property type="entry name" value="BsuBI/PstI_C_sf"/>
</dbReference>
<reference evidence="2 3" key="1">
    <citation type="submission" date="2016-05" db="EMBL/GenBank/DDBJ databases">
        <title>Draft genome sequence of a porcine commensal Rothia nasimurium.</title>
        <authorList>
            <person name="Gaiser R.A."/>
            <person name="Van Baarlen P."/>
            <person name="Wells J.M."/>
        </authorList>
    </citation>
    <scope>NUCLEOTIDE SEQUENCE [LARGE SCALE GENOMIC DNA]</scope>
    <source>
        <strain evidence="2 3">PT-32</strain>
    </source>
</reference>
<accession>A0A1Y1RR16</accession>
<proteinExistence type="predicted"/>
<dbReference type="Pfam" id="PF06616">
    <property type="entry name" value="BsuBI_PstI_RE"/>
    <property type="match status" value="1"/>
</dbReference>
<gene>
    <name evidence="2" type="ORF">A7979_02850</name>
</gene>
<comment type="caution">
    <text evidence="2">The sequence shown here is derived from an EMBL/GenBank/DDBJ whole genome shotgun (WGS) entry which is preliminary data.</text>
</comment>
<dbReference type="GO" id="GO:0009307">
    <property type="term" value="P:DNA restriction-modification system"/>
    <property type="evidence" value="ECO:0007669"/>
    <property type="project" value="InterPro"/>
</dbReference>
<dbReference type="OrthoDB" id="9798907at2"/>
<dbReference type="Proteomes" id="UP000192359">
    <property type="component" value="Unassembled WGS sequence"/>
</dbReference>
<feature type="domain" description="BsuBI/PstI restriction endonuclease" evidence="1">
    <location>
        <begin position="12"/>
        <end position="55"/>
    </location>
</feature>
<sequence>MLLVGLLNKPQTSAGLVYVSCFPNRATLRKFIADLAWETEAWIAEEPTHMMHLNGSRFMGPYS</sequence>
<keyword evidence="3" id="KW-1185">Reference proteome</keyword>